<evidence type="ECO:0000256" key="4">
    <source>
        <dbReference type="ARBA" id="ARBA00022833"/>
    </source>
</evidence>
<protein>
    <recommendedName>
        <fullName evidence="2">alcohol dehydrogenase</fullName>
        <ecNumber evidence="2">1.1.1.1</ecNumber>
    </recommendedName>
</protein>
<dbReference type="Proteomes" id="UP001595420">
    <property type="component" value="Unassembled WGS sequence"/>
</dbReference>
<evidence type="ECO:0000256" key="5">
    <source>
        <dbReference type="ARBA" id="ARBA00023002"/>
    </source>
</evidence>
<gene>
    <name evidence="7" type="ORF">ACFOD3_26805</name>
</gene>
<dbReference type="PROSITE" id="PS00059">
    <property type="entry name" value="ADH_ZINC"/>
    <property type="match status" value="1"/>
</dbReference>
<feature type="domain" description="Enoyl reductase (ER)" evidence="6">
    <location>
        <begin position="8"/>
        <end position="325"/>
    </location>
</feature>
<dbReference type="NCBIfam" id="TIGR02822">
    <property type="entry name" value="adh_fam_2"/>
    <property type="match status" value="1"/>
</dbReference>
<keyword evidence="4" id="KW-0862">Zinc</keyword>
<reference evidence="8" key="1">
    <citation type="journal article" date="2019" name="Int. J. Syst. Evol. Microbiol.">
        <title>The Global Catalogue of Microorganisms (GCM) 10K type strain sequencing project: providing services to taxonomists for standard genome sequencing and annotation.</title>
        <authorList>
            <consortium name="The Broad Institute Genomics Platform"/>
            <consortium name="The Broad Institute Genome Sequencing Center for Infectious Disease"/>
            <person name="Wu L."/>
            <person name="Ma J."/>
        </authorList>
    </citation>
    <scope>NUCLEOTIDE SEQUENCE [LARGE SCALE GENOMIC DNA]</scope>
    <source>
        <strain evidence="8">CGMCC 1.16855</strain>
    </source>
</reference>
<dbReference type="EMBL" id="JBHRSB010000012">
    <property type="protein sequence ID" value="MFC3003533.1"/>
    <property type="molecule type" value="Genomic_DNA"/>
</dbReference>
<evidence type="ECO:0000313" key="8">
    <source>
        <dbReference type="Proteomes" id="UP001595420"/>
    </source>
</evidence>
<evidence type="ECO:0000256" key="2">
    <source>
        <dbReference type="ARBA" id="ARBA00013190"/>
    </source>
</evidence>
<organism evidence="7 8">
    <name type="scientific">Falsiroseomonas tokyonensis</name>
    <dbReference type="NCBI Taxonomy" id="430521"/>
    <lineage>
        <taxon>Bacteria</taxon>
        <taxon>Pseudomonadati</taxon>
        <taxon>Pseudomonadota</taxon>
        <taxon>Alphaproteobacteria</taxon>
        <taxon>Acetobacterales</taxon>
        <taxon>Roseomonadaceae</taxon>
        <taxon>Falsiroseomonas</taxon>
    </lineage>
</organism>
<dbReference type="InterPro" id="IPR020843">
    <property type="entry name" value="ER"/>
</dbReference>
<accession>A0ABV7C1U7</accession>
<evidence type="ECO:0000256" key="1">
    <source>
        <dbReference type="ARBA" id="ARBA00001947"/>
    </source>
</evidence>
<dbReference type="InterPro" id="IPR014187">
    <property type="entry name" value="ADH_Zn_typ-2"/>
</dbReference>
<dbReference type="RefSeq" id="WP_216839989.1">
    <property type="nucleotide sequence ID" value="NZ_JAFNJS010000012.1"/>
</dbReference>
<sequence>MRAMVLNRASRRLVCTTVPEPHPDEGEVLLRIHACAVCRTDLHVVDGELPNAKPDLVPGHEAIGRVVAAGTGVTRFRADDRLGVPWLGFACGACRFCRTGRENLCPKARFTGYQIDGGYAEFAVADARFCFPIPDAYTDAEAAPLLCAWLIGHRALRMTRDARRIGLYGFGAAAHIVAQIARHEGRQVFAFTRPGDMAAQDFARELGAAWAGSSDEVPPEPLEAAILFAPVGALVPAALRAVEAGGTVVCAGIHMSDIPSFPYALLWGERMLRSVANLTRADGEAFLALAPRVPVKTEVHTLAPERANEALDRLRTGEVRGALVLVP</sequence>
<proteinExistence type="predicted"/>
<evidence type="ECO:0000256" key="3">
    <source>
        <dbReference type="ARBA" id="ARBA00022723"/>
    </source>
</evidence>
<dbReference type="InterPro" id="IPR002328">
    <property type="entry name" value="ADH_Zn_CS"/>
</dbReference>
<dbReference type="PANTHER" id="PTHR42940:SF8">
    <property type="entry name" value="VACUOLAR PROTEIN SORTING-ASSOCIATED PROTEIN 11"/>
    <property type="match status" value="1"/>
</dbReference>
<dbReference type="PANTHER" id="PTHR42940">
    <property type="entry name" value="ALCOHOL DEHYDROGENASE 1-RELATED"/>
    <property type="match status" value="1"/>
</dbReference>
<dbReference type="SMART" id="SM00829">
    <property type="entry name" value="PKS_ER"/>
    <property type="match status" value="1"/>
</dbReference>
<dbReference type="CDD" id="cd08298">
    <property type="entry name" value="CAD2"/>
    <property type="match status" value="1"/>
</dbReference>
<evidence type="ECO:0000313" key="7">
    <source>
        <dbReference type="EMBL" id="MFC3003533.1"/>
    </source>
</evidence>
<keyword evidence="5" id="KW-0560">Oxidoreductase</keyword>
<keyword evidence="3" id="KW-0479">Metal-binding</keyword>
<dbReference type="EC" id="1.1.1.1" evidence="2"/>
<name>A0ABV7C1U7_9PROT</name>
<evidence type="ECO:0000259" key="6">
    <source>
        <dbReference type="SMART" id="SM00829"/>
    </source>
</evidence>
<keyword evidence="8" id="KW-1185">Reference proteome</keyword>
<comment type="caution">
    <text evidence="7">The sequence shown here is derived from an EMBL/GenBank/DDBJ whole genome shotgun (WGS) entry which is preliminary data.</text>
</comment>
<dbReference type="Pfam" id="PF08240">
    <property type="entry name" value="ADH_N"/>
    <property type="match status" value="1"/>
</dbReference>
<comment type="cofactor">
    <cofactor evidence="1">
        <name>Zn(2+)</name>
        <dbReference type="ChEBI" id="CHEBI:29105"/>
    </cofactor>
</comment>
<dbReference type="InterPro" id="IPR013154">
    <property type="entry name" value="ADH-like_N"/>
</dbReference>